<dbReference type="SUPFAM" id="SSF49265">
    <property type="entry name" value="Fibronectin type III"/>
    <property type="match status" value="1"/>
</dbReference>
<protein>
    <submittedName>
        <fullName evidence="4">Fibronectin type-III domain-containing protein</fullName>
    </submittedName>
</protein>
<dbReference type="InterPro" id="IPR013783">
    <property type="entry name" value="Ig-like_fold"/>
</dbReference>
<dbReference type="PROSITE" id="PS50853">
    <property type="entry name" value="FN3"/>
    <property type="match status" value="1"/>
</dbReference>
<feature type="compositionally biased region" description="Polar residues" evidence="1">
    <location>
        <begin position="704"/>
        <end position="727"/>
    </location>
</feature>
<sequence>NFQHFKLKIWHTTNLVAVSICYFVLGQSVTSFNLDIKSLYNYTVHLLPDRNLIAGSRLTISCAVNSDAGLSWLPLIYVRRLNPEALFNATIALDGRSAFVVIDNVSVAEHNGSNYDCVGQVRTNASLYKELSLHKELLVGYKPAMPDFKFYWLDRKAFTSVAEPPLAEVQRRAGLPPPDGRLTLRVWYRDLFTGPEGRNCTKTTTATIDISGHKSSTPVCNDSCACNSLGNCDWGNKCQTGLEDDMEVFAELCNNIGWCTNATWKFDRRDKEKPLPVGGLRANFQSNSRLVVSWESPTVTTSDQNYTYRVDILTSAQQLVATQISNHTSLAFNNTYSLLRHGEQFNIRAVCQPRYYAGYDSDPIVESFVSPESAPCAPPALVLTAPSENSIGAALPPLHCRNGRIRQFVVSDTGWGRNSSVTVGKQVEFVAWQPERHQLVAGFEKLRVAAATSVGVGPPAVGAVEIAWLQDCALQPQSSSSPAPADELLDITDRLGSRRVFVWSGSSADRPEIVACEKSALSGDSLAECQRVWLLNGTLLASSDGLPVDTVGTNLTVRLARYGAGRPACLCHLVDGGSTMQPEISVIEEKNSLLTLAETSCRGHLHIESYWIRPVGGGSNSSIRCSRDRALPRRIHCRLPPLSDSFNYGTSGRAGIVEARSGRHLIFRSLKRWRSNSSMDWSMTIWLICIGLAMPLLKNSQRQAASSNPVTDDTRLTPSADSATQNGHVDHCSPIYTAGYTQPSHGHNSGYGDQSYRPRTPLQSPTASHENLQHSCV</sequence>
<reference evidence="4" key="1">
    <citation type="submission" date="2016-11" db="UniProtKB">
        <authorList>
            <consortium name="WormBaseParasite"/>
        </authorList>
    </citation>
    <scope>IDENTIFICATION</scope>
</reference>
<feature type="region of interest" description="Disordered" evidence="1">
    <location>
        <begin position="743"/>
        <end position="777"/>
    </location>
</feature>
<evidence type="ECO:0000256" key="1">
    <source>
        <dbReference type="SAM" id="MobiDB-lite"/>
    </source>
</evidence>
<dbReference type="WBParaSite" id="maker-uti_cns_0000294-snap-gene-0.3-mRNA-1">
    <property type="protein sequence ID" value="maker-uti_cns_0000294-snap-gene-0.3-mRNA-1"/>
    <property type="gene ID" value="maker-uti_cns_0000294-snap-gene-0.3"/>
</dbReference>
<organism evidence="3 4">
    <name type="scientific">Macrostomum lignano</name>
    <dbReference type="NCBI Taxonomy" id="282301"/>
    <lineage>
        <taxon>Eukaryota</taxon>
        <taxon>Metazoa</taxon>
        <taxon>Spiralia</taxon>
        <taxon>Lophotrochozoa</taxon>
        <taxon>Platyhelminthes</taxon>
        <taxon>Rhabditophora</taxon>
        <taxon>Macrostomorpha</taxon>
        <taxon>Macrostomida</taxon>
        <taxon>Macrostomidae</taxon>
        <taxon>Macrostomum</taxon>
    </lineage>
</organism>
<dbReference type="Proteomes" id="UP000095280">
    <property type="component" value="Unplaced"/>
</dbReference>
<keyword evidence="3" id="KW-1185">Reference proteome</keyword>
<feature type="compositionally biased region" description="Polar residues" evidence="1">
    <location>
        <begin position="761"/>
        <end position="777"/>
    </location>
</feature>
<evidence type="ECO:0000259" key="2">
    <source>
        <dbReference type="PROSITE" id="PS50853"/>
    </source>
</evidence>
<dbReference type="InterPro" id="IPR003961">
    <property type="entry name" value="FN3_dom"/>
</dbReference>
<feature type="region of interest" description="Disordered" evidence="1">
    <location>
        <begin position="704"/>
        <end position="728"/>
    </location>
</feature>
<feature type="domain" description="Fibronectin type-III" evidence="2">
    <location>
        <begin position="276"/>
        <end position="373"/>
    </location>
</feature>
<evidence type="ECO:0000313" key="4">
    <source>
        <dbReference type="WBParaSite" id="maker-uti_cns_0000294-snap-gene-0.3-mRNA-1"/>
    </source>
</evidence>
<accession>A0A1I8FXI5</accession>
<evidence type="ECO:0000313" key="3">
    <source>
        <dbReference type="Proteomes" id="UP000095280"/>
    </source>
</evidence>
<name>A0A1I8FXI5_9PLAT</name>
<proteinExistence type="predicted"/>
<dbReference type="Gene3D" id="2.60.40.10">
    <property type="entry name" value="Immunoglobulins"/>
    <property type="match status" value="1"/>
</dbReference>
<dbReference type="AlphaFoldDB" id="A0A1I8FXI5"/>
<dbReference type="InterPro" id="IPR036116">
    <property type="entry name" value="FN3_sf"/>
</dbReference>